<keyword evidence="3" id="KW-0966">Cell projection</keyword>
<dbReference type="Gene3D" id="3.30.750.140">
    <property type="match status" value="1"/>
</dbReference>
<feature type="region of interest" description="Disordered" evidence="1">
    <location>
        <begin position="407"/>
        <end position="429"/>
    </location>
</feature>
<evidence type="ECO:0000313" key="3">
    <source>
        <dbReference type="EMBL" id="WPL19772.1"/>
    </source>
</evidence>
<dbReference type="RefSeq" id="WP_328985524.1">
    <property type="nucleotide sequence ID" value="NZ_CP121472.1"/>
</dbReference>
<keyword evidence="3" id="KW-0282">Flagellum</keyword>
<feature type="domain" description="Flagellar hook-length control protein-like C-terminal" evidence="2">
    <location>
        <begin position="336"/>
        <end position="413"/>
    </location>
</feature>
<name>A0ABZ0SFZ8_9GAMM</name>
<accession>A0ABZ0SFZ8</accession>
<keyword evidence="4" id="KW-1185">Reference proteome</keyword>
<reference evidence="3 4" key="1">
    <citation type="journal article" date="2023" name="Microorganisms">
        <title>Thiorhodovibrio frisius and Trv. litoralis spp. nov., Two Novel Members from a Clade of Fastidious Purple Sulfur Bacteria That Exhibit Unique Red-Shifted Light-Harvesting Capabilities.</title>
        <authorList>
            <person name="Methner A."/>
            <person name="Kuzyk S.B."/>
            <person name="Petersen J."/>
            <person name="Bauer S."/>
            <person name="Brinkmann H."/>
            <person name="Sichau K."/>
            <person name="Wanner G."/>
            <person name="Wolf J."/>
            <person name="Neumann-Schaal M."/>
            <person name="Henke P."/>
            <person name="Tank M."/>
            <person name="Sproer C."/>
            <person name="Bunk B."/>
            <person name="Overmann J."/>
        </authorList>
    </citation>
    <scope>NUCLEOTIDE SEQUENCE [LARGE SCALE GENOMIC DNA]</scope>
    <source>
        <strain evidence="3 4">DSM 6702</strain>
    </source>
</reference>
<evidence type="ECO:0000259" key="2">
    <source>
        <dbReference type="Pfam" id="PF02120"/>
    </source>
</evidence>
<dbReference type="InterPro" id="IPR038610">
    <property type="entry name" value="FliK-like_C_sf"/>
</dbReference>
<dbReference type="CDD" id="cd17470">
    <property type="entry name" value="T3SS_Flik_C"/>
    <property type="match status" value="1"/>
</dbReference>
<proteinExistence type="predicted"/>
<sequence>MTDPNQINARINAQLHASLQAALIQPSDASSVARSARAAVAQRQDNTPLALGSRVDVQVTSVQQPGDLEVRLRTHVTPQSNTQTGAGQWSQTMRVGVTDDLHPRLLNALRTLAAGQGRGAMLNAEVVSLRPRVMLRLLPSDNQGAPGTKTWFNAQLRNHMPGALRLATTFADWSRGLREAGLDRGLQSPLAQQRELTQSIKQVLERLASPRELTDPARLADSLRNSGIWLEAVLARGGALTHQPSLLESDLKAQLLRLAGKVRLQTTQDLPSAGADRLAQLSTPLAREVDGMLKQLITLQLQNAENAPEQQRWAVELPFQTSAGLLTLDADIQREAEQEGDQGEHWSMQIRLDLPMLGPLLIRLGLRGSRLHASLVAEQPSSAELLRERLPELRTQLENRDIEIASLHAREGPTERKPPARAPLLREQA</sequence>
<organism evidence="3 4">
    <name type="scientific">Thiorhodovibrio winogradskyi</name>
    <dbReference type="NCBI Taxonomy" id="77007"/>
    <lineage>
        <taxon>Bacteria</taxon>
        <taxon>Pseudomonadati</taxon>
        <taxon>Pseudomonadota</taxon>
        <taxon>Gammaproteobacteria</taxon>
        <taxon>Chromatiales</taxon>
        <taxon>Chromatiaceae</taxon>
        <taxon>Thiorhodovibrio</taxon>
    </lineage>
</organism>
<keyword evidence="3" id="KW-0969">Cilium</keyword>
<dbReference type="Proteomes" id="UP001432180">
    <property type="component" value="Chromosome"/>
</dbReference>
<feature type="compositionally biased region" description="Basic and acidic residues" evidence="1">
    <location>
        <begin position="407"/>
        <end position="418"/>
    </location>
</feature>
<evidence type="ECO:0000256" key="1">
    <source>
        <dbReference type="SAM" id="MobiDB-lite"/>
    </source>
</evidence>
<dbReference type="EMBL" id="CP121472">
    <property type="protein sequence ID" value="WPL19772.1"/>
    <property type="molecule type" value="Genomic_DNA"/>
</dbReference>
<dbReference type="InterPro" id="IPR021136">
    <property type="entry name" value="Flagellar_hook_control-like_C"/>
</dbReference>
<gene>
    <name evidence="3" type="ORF">Thiowin_04916</name>
</gene>
<evidence type="ECO:0000313" key="4">
    <source>
        <dbReference type="Proteomes" id="UP001432180"/>
    </source>
</evidence>
<dbReference type="Pfam" id="PF02120">
    <property type="entry name" value="Flg_hook"/>
    <property type="match status" value="1"/>
</dbReference>
<protein>
    <submittedName>
        <fullName evidence="3">Flagellar hook-length control protein FliK</fullName>
    </submittedName>
</protein>